<evidence type="ECO:0000313" key="2">
    <source>
        <dbReference type="Proteomes" id="UP001652626"/>
    </source>
</evidence>
<keyword evidence="1" id="KW-0732">Signal</keyword>
<feature type="signal peptide" evidence="1">
    <location>
        <begin position="1"/>
        <end position="15"/>
    </location>
</feature>
<dbReference type="GeneID" id="135193916"/>
<dbReference type="Proteomes" id="UP001652626">
    <property type="component" value="Chromosome 21"/>
</dbReference>
<reference evidence="3" key="1">
    <citation type="submission" date="2025-08" db="UniProtKB">
        <authorList>
            <consortium name="RefSeq"/>
        </authorList>
    </citation>
    <scope>IDENTIFICATION</scope>
    <source>
        <tissue evidence="3">Whole body</tissue>
    </source>
</reference>
<feature type="chain" id="PRO_5045469770" evidence="1">
    <location>
        <begin position="16"/>
        <end position="414"/>
    </location>
</feature>
<evidence type="ECO:0000256" key="1">
    <source>
        <dbReference type="SAM" id="SignalP"/>
    </source>
</evidence>
<gene>
    <name evidence="3" type="primary">LOC135193916</name>
</gene>
<name>A0ABM4ASZ4_VANTA</name>
<protein>
    <submittedName>
        <fullName evidence="3">Uncharacterized protein LOC135193916</fullName>
    </submittedName>
</protein>
<proteinExistence type="predicted"/>
<keyword evidence="2" id="KW-1185">Reference proteome</keyword>
<organism evidence="2 3">
    <name type="scientific">Vanessa tameamea</name>
    <name type="common">Kamehameha butterfly</name>
    <dbReference type="NCBI Taxonomy" id="334116"/>
    <lineage>
        <taxon>Eukaryota</taxon>
        <taxon>Metazoa</taxon>
        <taxon>Ecdysozoa</taxon>
        <taxon>Arthropoda</taxon>
        <taxon>Hexapoda</taxon>
        <taxon>Insecta</taxon>
        <taxon>Pterygota</taxon>
        <taxon>Neoptera</taxon>
        <taxon>Endopterygota</taxon>
        <taxon>Lepidoptera</taxon>
        <taxon>Glossata</taxon>
        <taxon>Ditrysia</taxon>
        <taxon>Papilionoidea</taxon>
        <taxon>Nymphalidae</taxon>
        <taxon>Nymphalinae</taxon>
        <taxon>Vanessa</taxon>
    </lineage>
</organism>
<evidence type="ECO:0000313" key="3">
    <source>
        <dbReference type="RefSeq" id="XP_064074434.1"/>
    </source>
</evidence>
<accession>A0ABM4ASZ4</accession>
<dbReference type="RefSeq" id="XP_064074434.1">
    <property type="nucleotide sequence ID" value="XM_064218364.1"/>
</dbReference>
<sequence length="414" mass="48717">MHVLFVLFLITTTEAKRALYDIPEIQSDYKVFNNYGNNEQSETIQQGLDFGHVYRNGFRDPRHKQQFELETEVPEPKYSGKMKEIFKKSRQNKELNLKDQPLVFLSPRDEILHYKKYNKSFTRSESNYDRETALKNINRPLGYDFSKLLERNLANPLANIRKKAYEEKYNKKLGRVKSKAIEPNGNLSDYFQGNTFFMKPNKEQSNWTTCSEFAKRAVFHPDDVVNTKWLPFYIWSRRGEKNPAIIHTFKYPTKKIVQFYKTTYSPYIRTLNWKEPKLILKESRDILLIAGDRRGLFYGIPKQELPSAIEGKNITLPLITLRMKIHDPYLAMLFCEENYAVIMAELGTEPKTDQEKTLEASTLKFRGVGYTTYRDLEAEAILERMEKMKKIEAESRKIIQIPIPSGDVDFQVRH</sequence>